<accession>A0A1V4IJ94</accession>
<feature type="transmembrane region" description="Helical" evidence="1">
    <location>
        <begin position="31"/>
        <end position="49"/>
    </location>
</feature>
<dbReference type="Proteomes" id="UP000191056">
    <property type="component" value="Unassembled WGS sequence"/>
</dbReference>
<protein>
    <submittedName>
        <fullName evidence="2">Uncharacterized protein</fullName>
    </submittedName>
</protein>
<proteinExistence type="predicted"/>
<dbReference type="EMBL" id="QXDJ01000001">
    <property type="protein sequence ID" value="RII36106.1"/>
    <property type="molecule type" value="Genomic_DNA"/>
</dbReference>
<keyword evidence="1" id="KW-0472">Membrane</keyword>
<keyword evidence="1" id="KW-1133">Transmembrane helix</keyword>
<keyword evidence="1" id="KW-0812">Transmembrane</keyword>
<evidence type="ECO:0000313" key="2">
    <source>
        <dbReference type="EMBL" id="OPJ60082.1"/>
    </source>
</evidence>
<dbReference type="RefSeq" id="WP_079440771.1">
    <property type="nucleotide sequence ID" value="NZ_MZGT01000043.1"/>
</dbReference>
<keyword evidence="4" id="KW-1185">Reference proteome</keyword>
<reference evidence="2 4" key="1">
    <citation type="submission" date="2017-03" db="EMBL/GenBank/DDBJ databases">
        <title>Genome sequence of Clostridium chromiireducens DSM 23318.</title>
        <authorList>
            <person name="Poehlein A."/>
            <person name="Daniel R."/>
        </authorList>
    </citation>
    <scope>NUCLEOTIDE SEQUENCE [LARGE SCALE GENOMIC DNA]</scope>
    <source>
        <strain evidence="2 4">DSM 23318</strain>
    </source>
</reference>
<dbReference type="AlphaFoldDB" id="A0A1V4IJ94"/>
<dbReference type="EMBL" id="MZGT01000043">
    <property type="protein sequence ID" value="OPJ60082.1"/>
    <property type="molecule type" value="Genomic_DNA"/>
</dbReference>
<feature type="transmembrane region" description="Helical" evidence="1">
    <location>
        <begin position="7"/>
        <end position="25"/>
    </location>
</feature>
<comment type="caution">
    <text evidence="2">The sequence shown here is derived from an EMBL/GenBank/DDBJ whole genome shotgun (WGS) entry which is preliminary data.</text>
</comment>
<dbReference type="Proteomes" id="UP000265930">
    <property type="component" value="Unassembled WGS sequence"/>
</dbReference>
<organism evidence="2 4">
    <name type="scientific">Clostridium chromiireducens</name>
    <dbReference type="NCBI Taxonomy" id="225345"/>
    <lineage>
        <taxon>Bacteria</taxon>
        <taxon>Bacillati</taxon>
        <taxon>Bacillota</taxon>
        <taxon>Clostridia</taxon>
        <taxon>Eubacteriales</taxon>
        <taxon>Clostridiaceae</taxon>
        <taxon>Clostridium</taxon>
    </lineage>
</organism>
<name>A0A1V4IJ94_9CLOT</name>
<sequence>MSGDIKKYIYIIGGIGIVFIVGTIILNLLPWLLLIGLISYIGVKIAGFIKKKKAKKTANNFNDSDDYQSYKIETDDYTTGEIIDVEYEDVDSKKK</sequence>
<dbReference type="OrthoDB" id="1931717at2"/>
<evidence type="ECO:0000256" key="1">
    <source>
        <dbReference type="SAM" id="Phobius"/>
    </source>
</evidence>
<reference evidence="3 5" key="2">
    <citation type="submission" date="2018-08" db="EMBL/GenBank/DDBJ databases">
        <title>Genome of Clostridium chromiireducens C1, DSM12136.</title>
        <authorList>
            <person name="Xing M."/>
            <person name="Wei Y."/>
            <person name="Ang E.L."/>
            <person name="Zhao H."/>
            <person name="Zhang Y."/>
        </authorList>
    </citation>
    <scope>NUCLEOTIDE SEQUENCE [LARGE SCALE GENOMIC DNA]</scope>
    <source>
        <strain evidence="3 5">C1</strain>
    </source>
</reference>
<evidence type="ECO:0000313" key="3">
    <source>
        <dbReference type="EMBL" id="RII36106.1"/>
    </source>
</evidence>
<evidence type="ECO:0000313" key="4">
    <source>
        <dbReference type="Proteomes" id="UP000191056"/>
    </source>
</evidence>
<gene>
    <name evidence="2" type="ORF">CLCHR_31580</name>
    <name evidence="3" type="ORF">D2A34_01650</name>
</gene>
<evidence type="ECO:0000313" key="5">
    <source>
        <dbReference type="Proteomes" id="UP000265930"/>
    </source>
</evidence>